<evidence type="ECO:0000259" key="6">
    <source>
        <dbReference type="SMART" id="SM00382"/>
    </source>
</evidence>
<comment type="caution">
    <text evidence="9">The sequence shown here is derived from an EMBL/GenBank/DDBJ whole genome shotgun (WGS) entry which is preliminary data.</text>
</comment>
<evidence type="ECO:0000259" key="7">
    <source>
        <dbReference type="SMART" id="SM00862"/>
    </source>
</evidence>
<dbReference type="PANTHER" id="PTHR35807:SF1">
    <property type="entry name" value="TRANSCRIPTIONAL REGULATOR REDD"/>
    <property type="match status" value="1"/>
</dbReference>
<dbReference type="SMART" id="SM00862">
    <property type="entry name" value="Trans_reg_C"/>
    <property type="match status" value="1"/>
</dbReference>
<dbReference type="SMART" id="SM01043">
    <property type="entry name" value="BTAD"/>
    <property type="match status" value="1"/>
</dbReference>
<dbReference type="InterPro" id="IPR001867">
    <property type="entry name" value="OmpR/PhoB-type_DNA-bd"/>
</dbReference>
<keyword evidence="5" id="KW-0802">TPR repeat</keyword>
<feature type="domain" description="OmpR/PhoB-type" evidence="7">
    <location>
        <begin position="25"/>
        <end position="95"/>
    </location>
</feature>
<dbReference type="CDD" id="cd15831">
    <property type="entry name" value="BTAD"/>
    <property type="match status" value="1"/>
</dbReference>
<dbReference type="Gene3D" id="3.40.50.300">
    <property type="entry name" value="P-loop containing nucleotide triphosphate hydrolases"/>
    <property type="match status" value="1"/>
</dbReference>
<dbReference type="InterPro" id="IPR051677">
    <property type="entry name" value="AfsR-DnrI-RedD_regulator"/>
</dbReference>
<dbReference type="Gene3D" id="1.10.10.10">
    <property type="entry name" value="Winged helix-like DNA-binding domain superfamily/Winged helix DNA-binding domain"/>
    <property type="match status" value="1"/>
</dbReference>
<dbReference type="InterPro" id="IPR041617">
    <property type="entry name" value="TPR_MalT"/>
</dbReference>
<dbReference type="Pfam" id="PF17874">
    <property type="entry name" value="TPR_MalT"/>
    <property type="match status" value="1"/>
</dbReference>
<sequence>MACVGDCPPAFEVLGSLRVWVDGRERSASRPAVRRLLGALLLTPGRLVDRARLIEFAWGASGCEPAALHSAVYRLREWLRPSGIGVVREGDGYRIEVLPEQVDASRFRVAVAGAREEPDPGRRTDLLLAALDLWRGPVLAGDLEWPHALPAVAELQQARIHGARDLAAAAVRCGRAADAVDPLKRLAEALPHDETVHTQLIILLGHADRRAEGLRRYERFRRTLADDLGVDPGPGLRRAHVALLGDDLPMPGPSPSPVCLLPYDLPDFTGREVELERITSTLSADDDRASMVAICGMPGVGKTALAVRAGHRLRGRFPDGQLFADLNGPEGRPADVAQVLGRWLRVLGAQPHAIPDGLQERAELLRARLAGRRVLMVLDNVADAGRIQPLLPTGPACAAILTSRFDLAGLYGMTRVRLPVLPPSEAVGLLGRLIGGARMEAEPEPARRLVEACGRLPLALRIAGARLAARPHWTVARLADQLDRAHRPLDHLVLGAMEVRAVLDAGYRALGAPERRLFRLLGLLDATDFAAWVAAAVLDVPLTEAEESLERLADAQLLEAVRSQPGGQIRYRPHDLVRAFSRERAEAEETPASRDAALLRALGGWLALTEDANAALWGGDYLSLHGRAARWRVREGVEHLEADPLSWYDSERANIVAAVGQAARTGAVELCWDLAGSALPLFEARSHHDEWRQTHAVASAAALRAGDDRGAALMSANEGLLENYRGDWERARAKLDTAMKLFERTGNRGGLALANVTDARIAQMQGRFDGVLARYEQALAVMREAEDRGGQFLVLGNIGELHLDQGRPDLALLAMEQAFDLAHTAPAFGPHQRARALYFVGEARLAVGDLDRAEDVLTKARRHAEQARTPHLLVSALHGLGLIRLLHDRPREAEPLLSRALALSVDIGEEVPQVRVLLTLGRLHRRRGDVDQALACLTEALSLCRDLRAPVWQARSLRALAALHQDMGDVEAAMAERLQAETLLQQSGHSAPR</sequence>
<dbReference type="PROSITE" id="PS50005">
    <property type="entry name" value="TPR"/>
    <property type="match status" value="1"/>
</dbReference>
<dbReference type="PANTHER" id="PTHR35807">
    <property type="entry name" value="TRANSCRIPTIONAL REGULATOR REDD-RELATED"/>
    <property type="match status" value="1"/>
</dbReference>
<feature type="repeat" description="TPR" evidence="5">
    <location>
        <begin position="914"/>
        <end position="947"/>
    </location>
</feature>
<evidence type="ECO:0000256" key="3">
    <source>
        <dbReference type="ARBA" id="ARBA00023125"/>
    </source>
</evidence>
<feature type="domain" description="AAA+ ATPase" evidence="6">
    <location>
        <begin position="288"/>
        <end position="424"/>
    </location>
</feature>
<dbReference type="Pfam" id="PF00931">
    <property type="entry name" value="NB-ARC"/>
    <property type="match status" value="1"/>
</dbReference>
<gene>
    <name evidence="9" type="ORF">ACFO60_09455</name>
</gene>
<organism evidence="9 10">
    <name type="scientific">Sphaerisporangium dianthi</name>
    <dbReference type="NCBI Taxonomy" id="1436120"/>
    <lineage>
        <taxon>Bacteria</taxon>
        <taxon>Bacillati</taxon>
        <taxon>Actinomycetota</taxon>
        <taxon>Actinomycetes</taxon>
        <taxon>Streptosporangiales</taxon>
        <taxon>Streptosporangiaceae</taxon>
        <taxon>Sphaerisporangium</taxon>
    </lineage>
</organism>
<evidence type="ECO:0000313" key="9">
    <source>
        <dbReference type="EMBL" id="MFC4530988.1"/>
    </source>
</evidence>
<comment type="similarity">
    <text evidence="1">Belongs to the AfsR/DnrI/RedD regulatory family.</text>
</comment>
<dbReference type="InterPro" id="IPR019734">
    <property type="entry name" value="TPR_rpt"/>
</dbReference>
<protein>
    <submittedName>
        <fullName evidence="9">BTAD domain-containing putative transcriptional regulator</fullName>
    </submittedName>
</protein>
<dbReference type="RefSeq" id="WP_380839195.1">
    <property type="nucleotide sequence ID" value="NZ_JBHSFP010000004.1"/>
</dbReference>
<evidence type="ECO:0000256" key="5">
    <source>
        <dbReference type="PROSITE-ProRule" id="PRU00339"/>
    </source>
</evidence>
<dbReference type="SUPFAM" id="SSF52540">
    <property type="entry name" value="P-loop containing nucleoside triphosphate hydrolases"/>
    <property type="match status" value="1"/>
</dbReference>
<reference evidence="10" key="1">
    <citation type="journal article" date="2019" name="Int. J. Syst. Evol. Microbiol.">
        <title>The Global Catalogue of Microorganisms (GCM) 10K type strain sequencing project: providing services to taxonomists for standard genome sequencing and annotation.</title>
        <authorList>
            <consortium name="The Broad Institute Genomics Platform"/>
            <consortium name="The Broad Institute Genome Sequencing Center for Infectious Disease"/>
            <person name="Wu L."/>
            <person name="Ma J."/>
        </authorList>
    </citation>
    <scope>NUCLEOTIDE SEQUENCE [LARGE SCALE GENOMIC DNA]</scope>
    <source>
        <strain evidence="10">CGMCC 4.7132</strain>
    </source>
</reference>
<dbReference type="Pfam" id="PF03704">
    <property type="entry name" value="BTAD"/>
    <property type="match status" value="1"/>
</dbReference>
<feature type="domain" description="Bacterial transcriptional activator" evidence="8">
    <location>
        <begin position="102"/>
        <end position="244"/>
    </location>
</feature>
<dbReference type="Pfam" id="PF13424">
    <property type="entry name" value="TPR_12"/>
    <property type="match status" value="1"/>
</dbReference>
<dbReference type="SUPFAM" id="SSF48452">
    <property type="entry name" value="TPR-like"/>
    <property type="match status" value="3"/>
</dbReference>
<dbReference type="InterPro" id="IPR016032">
    <property type="entry name" value="Sig_transdc_resp-reg_C-effctor"/>
</dbReference>
<dbReference type="InterPro" id="IPR003593">
    <property type="entry name" value="AAA+_ATPase"/>
</dbReference>
<accession>A0ABV9CD66</accession>
<dbReference type="InterPro" id="IPR011990">
    <property type="entry name" value="TPR-like_helical_dom_sf"/>
</dbReference>
<keyword evidence="3" id="KW-0238">DNA-binding</keyword>
<dbReference type="InterPro" id="IPR036388">
    <property type="entry name" value="WH-like_DNA-bd_sf"/>
</dbReference>
<keyword evidence="10" id="KW-1185">Reference proteome</keyword>
<evidence type="ECO:0000259" key="8">
    <source>
        <dbReference type="SMART" id="SM01043"/>
    </source>
</evidence>
<dbReference type="SMART" id="SM00028">
    <property type="entry name" value="TPR"/>
    <property type="match status" value="7"/>
</dbReference>
<evidence type="ECO:0000256" key="2">
    <source>
        <dbReference type="ARBA" id="ARBA00023015"/>
    </source>
</evidence>
<dbReference type="SUPFAM" id="SSF46894">
    <property type="entry name" value="C-terminal effector domain of the bipartite response regulators"/>
    <property type="match status" value="1"/>
</dbReference>
<name>A0ABV9CD66_9ACTN</name>
<evidence type="ECO:0000256" key="4">
    <source>
        <dbReference type="ARBA" id="ARBA00023163"/>
    </source>
</evidence>
<dbReference type="Proteomes" id="UP001596004">
    <property type="component" value="Unassembled WGS sequence"/>
</dbReference>
<evidence type="ECO:0000313" key="10">
    <source>
        <dbReference type="Proteomes" id="UP001596004"/>
    </source>
</evidence>
<evidence type="ECO:0000256" key="1">
    <source>
        <dbReference type="ARBA" id="ARBA00005820"/>
    </source>
</evidence>
<dbReference type="Gene3D" id="1.25.40.10">
    <property type="entry name" value="Tetratricopeptide repeat domain"/>
    <property type="match status" value="3"/>
</dbReference>
<dbReference type="InterPro" id="IPR027417">
    <property type="entry name" value="P-loop_NTPase"/>
</dbReference>
<proteinExistence type="inferred from homology"/>
<dbReference type="PRINTS" id="PR00364">
    <property type="entry name" value="DISEASERSIST"/>
</dbReference>
<dbReference type="EMBL" id="JBHSFP010000004">
    <property type="protein sequence ID" value="MFC4530988.1"/>
    <property type="molecule type" value="Genomic_DNA"/>
</dbReference>
<keyword evidence="2" id="KW-0805">Transcription regulation</keyword>
<keyword evidence="4" id="KW-0804">Transcription</keyword>
<dbReference type="InterPro" id="IPR005158">
    <property type="entry name" value="BTAD"/>
</dbReference>
<dbReference type="SMART" id="SM00382">
    <property type="entry name" value="AAA"/>
    <property type="match status" value="1"/>
</dbReference>
<dbReference type="InterPro" id="IPR002182">
    <property type="entry name" value="NB-ARC"/>
</dbReference>